<dbReference type="Pfam" id="PF01958">
    <property type="entry name" value="Asp_DH_C"/>
    <property type="match status" value="1"/>
</dbReference>
<comment type="function">
    <text evidence="6">Specifically catalyzes the NAD or NADP-dependent dehydrogenation of L-aspartate to iminoaspartate.</text>
</comment>
<dbReference type="RefSeq" id="WP_110393603.1">
    <property type="nucleotide sequence ID" value="NZ_JADIJL010000014.1"/>
</dbReference>
<evidence type="ECO:0000256" key="5">
    <source>
        <dbReference type="ARBA" id="ARBA00023027"/>
    </source>
</evidence>
<evidence type="ECO:0000256" key="3">
    <source>
        <dbReference type="ARBA" id="ARBA00022857"/>
    </source>
</evidence>
<gene>
    <name evidence="6" type="primary">nadX</name>
    <name evidence="9" type="ORF">DFR56_101248</name>
</gene>
<dbReference type="InterPro" id="IPR011182">
    <property type="entry name" value="L-Asp_DH"/>
</dbReference>
<evidence type="ECO:0000256" key="6">
    <source>
        <dbReference type="HAMAP-Rule" id="MF_01265"/>
    </source>
</evidence>
<evidence type="ECO:0000259" key="7">
    <source>
        <dbReference type="Pfam" id="PF01958"/>
    </source>
</evidence>
<comment type="caution">
    <text evidence="9">The sequence shown here is derived from an EMBL/GenBank/DDBJ whole genome shotgun (WGS) entry which is preliminary data.</text>
</comment>
<evidence type="ECO:0000313" key="10">
    <source>
        <dbReference type="Proteomes" id="UP000247978"/>
    </source>
</evidence>
<dbReference type="NCBIfam" id="NF009828">
    <property type="entry name" value="PRK13303.1-3"/>
    <property type="match status" value="1"/>
</dbReference>
<comment type="similarity">
    <text evidence="1 6">Belongs to the L-aspartate dehydrogenase family.</text>
</comment>
<proteinExistence type="inferred from homology"/>
<keyword evidence="2 6" id="KW-0662">Pyridine nucleotide biosynthesis</keyword>
<dbReference type="Gene3D" id="3.40.50.720">
    <property type="entry name" value="NAD(P)-binding Rossmann-like Domain"/>
    <property type="match status" value="1"/>
</dbReference>
<organism evidence="9 10">
    <name type="scientific">Pseudogracilibacillus auburnensis</name>
    <dbReference type="NCBI Taxonomy" id="1494959"/>
    <lineage>
        <taxon>Bacteria</taxon>
        <taxon>Bacillati</taxon>
        <taxon>Bacillota</taxon>
        <taxon>Bacilli</taxon>
        <taxon>Bacillales</taxon>
        <taxon>Bacillaceae</taxon>
        <taxon>Pseudogracilibacillus</taxon>
    </lineage>
</organism>
<comment type="catalytic activity">
    <reaction evidence="6">
        <text>L-aspartate + NAD(+) + H2O = oxaloacetate + NH4(+) + NADH + H(+)</text>
        <dbReference type="Rhea" id="RHEA:11788"/>
        <dbReference type="ChEBI" id="CHEBI:15377"/>
        <dbReference type="ChEBI" id="CHEBI:15378"/>
        <dbReference type="ChEBI" id="CHEBI:16452"/>
        <dbReference type="ChEBI" id="CHEBI:28938"/>
        <dbReference type="ChEBI" id="CHEBI:29991"/>
        <dbReference type="ChEBI" id="CHEBI:57540"/>
        <dbReference type="ChEBI" id="CHEBI:57945"/>
        <dbReference type="EC" id="1.4.1.21"/>
    </reaction>
</comment>
<protein>
    <recommendedName>
        <fullName evidence="6">L-aspartate dehydrogenase</fullName>
        <ecNumber evidence="6">1.4.1.21</ecNumber>
    </recommendedName>
</protein>
<feature type="binding site" evidence="6">
    <location>
        <position position="179"/>
    </location>
    <ligand>
        <name>NAD(+)</name>
        <dbReference type="ChEBI" id="CHEBI:57540"/>
    </ligand>
</feature>
<dbReference type="HAMAP" id="MF_01265">
    <property type="entry name" value="NadX"/>
    <property type="match status" value="1"/>
</dbReference>
<dbReference type="Gene3D" id="3.30.360.10">
    <property type="entry name" value="Dihydrodipicolinate Reductase, domain 2"/>
    <property type="match status" value="1"/>
</dbReference>
<feature type="binding site" evidence="6">
    <location>
        <position position="121"/>
    </location>
    <ligand>
        <name>NAD(+)</name>
        <dbReference type="ChEBI" id="CHEBI:57540"/>
    </ligand>
</feature>
<comment type="miscellaneous">
    <text evidence="6">The iminoaspartate product is unstable in aqueous solution and can decompose to oxaloacetate and ammonia.</text>
</comment>
<dbReference type="EMBL" id="QJJQ01000001">
    <property type="protein sequence ID" value="PXW90336.1"/>
    <property type="molecule type" value="Genomic_DNA"/>
</dbReference>
<dbReference type="GO" id="GO:0016639">
    <property type="term" value="F:oxidoreductase activity, acting on the CH-NH2 group of donors, NAD or NADP as acceptor"/>
    <property type="evidence" value="ECO:0007669"/>
    <property type="project" value="UniProtKB-UniRule"/>
</dbReference>
<dbReference type="Pfam" id="PF03447">
    <property type="entry name" value="NAD_binding_3"/>
    <property type="match status" value="1"/>
</dbReference>
<sequence>MNIGIIGAGAIATYLLNELNENKTNIQITSLYVRDHEKYKRLEEEYNIRLYTNLEQFLKADIDIVVEAANIEAVKQLLPEIITQKDAVVISIGALAEEEFLHEIKCALEKNQRHIYLPSGAIGGLDLVQNVSAVGKIKNVLLETRKPANTLVNAPIDEEQIIFEGTARKAIEKFPKNINVSIALALAGVGFDDTKVKIIADPHTENNLHTISVNGEFGQATFSITNKPLPSNPNTSYLAAISIIGTLKRLTSSIKIGM</sequence>
<dbReference type="NCBIfam" id="TIGR03855">
    <property type="entry name" value="NAD_NadX"/>
    <property type="match status" value="1"/>
</dbReference>
<accession>A0A2V3W9W9</accession>
<keyword evidence="3 6" id="KW-0521">NADP</keyword>
<dbReference type="EC" id="1.4.1.21" evidence="6"/>
<dbReference type="GO" id="GO:0050661">
    <property type="term" value="F:NADP binding"/>
    <property type="evidence" value="ECO:0007669"/>
    <property type="project" value="UniProtKB-UniRule"/>
</dbReference>
<evidence type="ECO:0000256" key="1">
    <source>
        <dbReference type="ARBA" id="ARBA00008331"/>
    </source>
</evidence>
<dbReference type="Proteomes" id="UP000247978">
    <property type="component" value="Unassembled WGS sequence"/>
</dbReference>
<dbReference type="PANTHER" id="PTHR31873">
    <property type="entry name" value="L-ASPARTATE DEHYDROGENASE-RELATED"/>
    <property type="match status" value="1"/>
</dbReference>
<keyword evidence="10" id="KW-1185">Reference proteome</keyword>
<reference evidence="9 10" key="1">
    <citation type="submission" date="2018-05" db="EMBL/GenBank/DDBJ databases">
        <title>Genomic Encyclopedia of Type Strains, Phase IV (KMG-IV): sequencing the most valuable type-strain genomes for metagenomic binning, comparative biology and taxonomic classification.</title>
        <authorList>
            <person name="Goeker M."/>
        </authorList>
    </citation>
    <scope>NUCLEOTIDE SEQUENCE [LARGE SCALE GENOMIC DNA]</scope>
    <source>
        <strain evidence="9 10">DSM 28556</strain>
    </source>
</reference>
<evidence type="ECO:0000259" key="8">
    <source>
        <dbReference type="Pfam" id="PF03447"/>
    </source>
</evidence>
<comment type="pathway">
    <text evidence="6">Cofactor biosynthesis; NAD(+) biosynthesis; iminoaspartate from L-aspartate (dehydrogenase route): step 1/1.</text>
</comment>
<evidence type="ECO:0000256" key="4">
    <source>
        <dbReference type="ARBA" id="ARBA00023002"/>
    </source>
</evidence>
<evidence type="ECO:0000256" key="2">
    <source>
        <dbReference type="ARBA" id="ARBA00022642"/>
    </source>
</evidence>
<comment type="catalytic activity">
    <reaction evidence="6">
        <text>L-aspartate + NADP(+) + H2O = oxaloacetate + NH4(+) + NADPH + H(+)</text>
        <dbReference type="Rhea" id="RHEA:11784"/>
        <dbReference type="ChEBI" id="CHEBI:15377"/>
        <dbReference type="ChEBI" id="CHEBI:15378"/>
        <dbReference type="ChEBI" id="CHEBI:16452"/>
        <dbReference type="ChEBI" id="CHEBI:28938"/>
        <dbReference type="ChEBI" id="CHEBI:29991"/>
        <dbReference type="ChEBI" id="CHEBI:57783"/>
        <dbReference type="ChEBI" id="CHEBI:58349"/>
        <dbReference type="EC" id="1.4.1.21"/>
    </reaction>
</comment>
<dbReference type="InterPro" id="IPR002811">
    <property type="entry name" value="Asp_DH"/>
</dbReference>
<dbReference type="NCBIfam" id="NF009829">
    <property type="entry name" value="PRK13303.1-4"/>
    <property type="match status" value="1"/>
</dbReference>
<dbReference type="UniPathway" id="UPA00253">
    <property type="reaction ID" value="UER00456"/>
</dbReference>
<dbReference type="AlphaFoldDB" id="A0A2V3W9W9"/>
<feature type="active site" evidence="6">
    <location>
        <position position="209"/>
    </location>
</feature>
<dbReference type="InterPro" id="IPR022487">
    <property type="entry name" value="Asp_DH_arc"/>
</dbReference>
<keyword evidence="4 6" id="KW-0560">Oxidoreductase</keyword>
<dbReference type="SUPFAM" id="SSF55347">
    <property type="entry name" value="Glyceraldehyde-3-phosphate dehydrogenase-like, C-terminal domain"/>
    <property type="match status" value="1"/>
</dbReference>
<dbReference type="PIRSF" id="PIRSF005227">
    <property type="entry name" value="Asp_dh_NAD_syn"/>
    <property type="match status" value="1"/>
</dbReference>
<dbReference type="InterPro" id="IPR020626">
    <property type="entry name" value="Asp_DH_prok"/>
</dbReference>
<dbReference type="PANTHER" id="PTHR31873:SF6">
    <property type="entry name" value="ASPARTATE DEHYDROGENASE DOMAIN-CONTAINING PROTEIN"/>
    <property type="match status" value="1"/>
</dbReference>
<dbReference type="OrthoDB" id="1906017at2"/>
<keyword evidence="5 6" id="KW-0520">NAD</keyword>
<dbReference type="GO" id="GO:0009435">
    <property type="term" value="P:NAD+ biosynthetic process"/>
    <property type="evidence" value="ECO:0007669"/>
    <property type="project" value="UniProtKB-UniRule"/>
</dbReference>
<evidence type="ECO:0000313" key="9">
    <source>
        <dbReference type="EMBL" id="PXW90336.1"/>
    </source>
</evidence>
<dbReference type="InterPro" id="IPR005106">
    <property type="entry name" value="Asp/hSer_DH_NAD-bd"/>
</dbReference>
<dbReference type="GO" id="GO:0051287">
    <property type="term" value="F:NAD binding"/>
    <property type="evidence" value="ECO:0007669"/>
    <property type="project" value="UniProtKB-UniRule"/>
</dbReference>
<dbReference type="SUPFAM" id="SSF51735">
    <property type="entry name" value="NAD(P)-binding Rossmann-fold domains"/>
    <property type="match status" value="1"/>
</dbReference>
<feature type="domain" description="Aspartate/homoserine dehydrogenase NAD-binding" evidence="8">
    <location>
        <begin position="7"/>
        <end position="118"/>
    </location>
</feature>
<dbReference type="GO" id="GO:0033735">
    <property type="term" value="F:aspartate dehydrogenase [NAD(P)+] activity"/>
    <property type="evidence" value="ECO:0007669"/>
    <property type="project" value="UniProtKB-EC"/>
</dbReference>
<feature type="domain" description="Aspartate dehydrogenase" evidence="7">
    <location>
        <begin position="156"/>
        <end position="244"/>
    </location>
</feature>
<dbReference type="InterPro" id="IPR036291">
    <property type="entry name" value="NAD(P)-bd_dom_sf"/>
</dbReference>
<name>A0A2V3W9W9_9BACI</name>